<dbReference type="InterPro" id="IPR003675">
    <property type="entry name" value="Rce1/LyrA-like_dom"/>
</dbReference>
<dbReference type="GO" id="GO:0004175">
    <property type="term" value="F:endopeptidase activity"/>
    <property type="evidence" value="ECO:0007669"/>
    <property type="project" value="UniProtKB-ARBA"/>
</dbReference>
<reference evidence="3" key="1">
    <citation type="submission" date="2021-01" db="EMBL/GenBank/DDBJ databases">
        <title>Whole genome shotgun sequence of Actinoplanes rishiriensis NBRC 108556.</title>
        <authorList>
            <person name="Komaki H."/>
            <person name="Tamura T."/>
        </authorList>
    </citation>
    <scope>NUCLEOTIDE SEQUENCE</scope>
    <source>
        <strain evidence="3">NBRC 108556</strain>
    </source>
</reference>
<dbReference type="Proteomes" id="UP000636960">
    <property type="component" value="Unassembled WGS sequence"/>
</dbReference>
<evidence type="ECO:0000313" key="3">
    <source>
        <dbReference type="EMBL" id="GIF00991.1"/>
    </source>
</evidence>
<dbReference type="InterPro" id="IPR042150">
    <property type="entry name" value="MmRce1-like"/>
</dbReference>
<feature type="transmembrane region" description="Helical" evidence="1">
    <location>
        <begin position="165"/>
        <end position="183"/>
    </location>
</feature>
<dbReference type="AlphaFoldDB" id="A0A919K8V8"/>
<dbReference type="PANTHER" id="PTHR35797">
    <property type="entry name" value="PROTEASE-RELATED"/>
    <property type="match status" value="1"/>
</dbReference>
<comment type="caution">
    <text evidence="3">The sequence shown here is derived from an EMBL/GenBank/DDBJ whole genome shotgun (WGS) entry which is preliminary data.</text>
</comment>
<evidence type="ECO:0000256" key="1">
    <source>
        <dbReference type="SAM" id="Phobius"/>
    </source>
</evidence>
<sequence length="264" mass="28329">MTAFYFVLAFLLSWLPWPLILLNPASSPMVPFGPLLAAAVVAALTHTSRQLYAQLGRWRAPARWYLAAVLVPLAVLGLAAALAVAAGASPVAAVTARPDWVQVAAAFGSTVVLVGLFEEVGWRGFALPRLQQRMTRLPAALLLGAVWAVWHLPLLVSEPTRQRPVVQFLILVVAQAVFLSRLYNASTAGLPLVILSHAVIDTSAQFVLPLFAGSGYQLVWWALAGLWTVVAGLGEFLPSERFRAHPGPVLQRKGVPSPAREVGP</sequence>
<dbReference type="Pfam" id="PF02517">
    <property type="entry name" value="Rce1-like"/>
    <property type="match status" value="1"/>
</dbReference>
<feature type="transmembrane region" description="Helical" evidence="1">
    <location>
        <begin position="100"/>
        <end position="117"/>
    </location>
</feature>
<organism evidence="3 4">
    <name type="scientific">Paractinoplanes rishiriensis</name>
    <dbReference type="NCBI Taxonomy" id="1050105"/>
    <lineage>
        <taxon>Bacteria</taxon>
        <taxon>Bacillati</taxon>
        <taxon>Actinomycetota</taxon>
        <taxon>Actinomycetes</taxon>
        <taxon>Micromonosporales</taxon>
        <taxon>Micromonosporaceae</taxon>
        <taxon>Paractinoplanes</taxon>
    </lineage>
</organism>
<proteinExistence type="predicted"/>
<dbReference type="EMBL" id="BOMV01000096">
    <property type="protein sequence ID" value="GIF00991.1"/>
    <property type="molecule type" value="Genomic_DNA"/>
</dbReference>
<keyword evidence="1" id="KW-0812">Transmembrane</keyword>
<dbReference type="GO" id="GO:0080120">
    <property type="term" value="P:CAAX-box protein maturation"/>
    <property type="evidence" value="ECO:0007669"/>
    <property type="project" value="UniProtKB-ARBA"/>
</dbReference>
<dbReference type="RefSeq" id="WP_203789335.1">
    <property type="nucleotide sequence ID" value="NZ_BOMV01000096.1"/>
</dbReference>
<evidence type="ECO:0000259" key="2">
    <source>
        <dbReference type="Pfam" id="PF02517"/>
    </source>
</evidence>
<feature type="transmembrane region" description="Helical" evidence="1">
    <location>
        <begin position="64"/>
        <end position="88"/>
    </location>
</feature>
<keyword evidence="4" id="KW-1185">Reference proteome</keyword>
<protein>
    <recommendedName>
        <fullName evidence="2">CAAX prenyl protease 2/Lysostaphin resistance protein A-like domain-containing protein</fullName>
    </recommendedName>
</protein>
<evidence type="ECO:0000313" key="4">
    <source>
        <dbReference type="Proteomes" id="UP000636960"/>
    </source>
</evidence>
<keyword evidence="1" id="KW-1133">Transmembrane helix</keyword>
<gene>
    <name evidence="3" type="ORF">Ari01nite_84550</name>
</gene>
<feature type="domain" description="CAAX prenyl protease 2/Lysostaphin resistance protein A-like" evidence="2">
    <location>
        <begin position="104"/>
        <end position="202"/>
    </location>
</feature>
<accession>A0A919K8V8</accession>
<feature type="transmembrane region" description="Helical" evidence="1">
    <location>
        <begin position="218"/>
        <end position="237"/>
    </location>
</feature>
<name>A0A919K8V8_9ACTN</name>
<feature type="transmembrane region" description="Helical" evidence="1">
    <location>
        <begin position="32"/>
        <end position="52"/>
    </location>
</feature>
<feature type="transmembrane region" description="Helical" evidence="1">
    <location>
        <begin position="190"/>
        <end position="212"/>
    </location>
</feature>
<dbReference type="PANTHER" id="PTHR35797:SF1">
    <property type="entry name" value="PROTEASE"/>
    <property type="match status" value="1"/>
</dbReference>
<feature type="transmembrane region" description="Helical" evidence="1">
    <location>
        <begin position="137"/>
        <end position="153"/>
    </location>
</feature>
<keyword evidence="1" id="KW-0472">Membrane</keyword>